<protein>
    <submittedName>
        <fullName evidence="1">Uncharacterized protein</fullName>
    </submittedName>
</protein>
<name>A0ABV3R1F0_9HYPH</name>
<sequence length="44" mass="4872">MNDGTIFSKIELGKLNDPPGIIAGRRKAVCQQPRFKLLGGFDLR</sequence>
<dbReference type="RefSeq" id="WP_367724144.1">
    <property type="nucleotide sequence ID" value="NZ_JBFOCH010000003.1"/>
</dbReference>
<evidence type="ECO:0000313" key="2">
    <source>
        <dbReference type="Proteomes" id="UP001556196"/>
    </source>
</evidence>
<evidence type="ECO:0000313" key="1">
    <source>
        <dbReference type="EMBL" id="MEW9807023.1"/>
    </source>
</evidence>
<dbReference type="Proteomes" id="UP001556196">
    <property type="component" value="Unassembled WGS sequence"/>
</dbReference>
<dbReference type="EMBL" id="JBFOCI010000003">
    <property type="protein sequence ID" value="MEW9807023.1"/>
    <property type="molecule type" value="Genomic_DNA"/>
</dbReference>
<accession>A0ABV3R1F0</accession>
<keyword evidence="2" id="KW-1185">Reference proteome</keyword>
<gene>
    <name evidence="1" type="ORF">ABUE31_13610</name>
</gene>
<organism evidence="1 2">
    <name type="scientific">Mesorhizobium marinum</name>
    <dbReference type="NCBI Taxonomy" id="3228790"/>
    <lineage>
        <taxon>Bacteria</taxon>
        <taxon>Pseudomonadati</taxon>
        <taxon>Pseudomonadota</taxon>
        <taxon>Alphaproteobacteria</taxon>
        <taxon>Hyphomicrobiales</taxon>
        <taxon>Phyllobacteriaceae</taxon>
        <taxon>Mesorhizobium</taxon>
    </lineage>
</organism>
<reference evidence="1 2" key="1">
    <citation type="submission" date="2024-06" db="EMBL/GenBank/DDBJ databases">
        <authorList>
            <person name="Tuo L."/>
        </authorList>
    </citation>
    <scope>NUCLEOTIDE SEQUENCE [LARGE SCALE GENOMIC DNA]</scope>
    <source>
        <strain evidence="1 2">ZMM04-5</strain>
    </source>
</reference>
<proteinExistence type="predicted"/>
<comment type="caution">
    <text evidence="1">The sequence shown here is derived from an EMBL/GenBank/DDBJ whole genome shotgun (WGS) entry which is preliminary data.</text>
</comment>